<dbReference type="GeneID" id="8296230"/>
<dbReference type="PROSITE" id="PS00518">
    <property type="entry name" value="ZF_RING_1"/>
    <property type="match status" value="1"/>
</dbReference>
<dbReference type="PANTHER" id="PTHR10131">
    <property type="entry name" value="TNF RECEPTOR ASSOCIATED FACTOR"/>
    <property type="match status" value="1"/>
</dbReference>
<dbReference type="RefSeq" id="XP_002545563.1">
    <property type="nucleotide sequence ID" value="XM_002545517.1"/>
</dbReference>
<dbReference type="InterPro" id="IPR001841">
    <property type="entry name" value="Znf_RING"/>
</dbReference>
<sequence length="460" mass="53342">MSSDISRSESPLVEYDESVNIIDYPSSFNLLESDDRPDIRGITYKSSTDHLNCPICQQPFINPLTTICGHTFCKECIYECFRMAKRNSRNSVTSLNNNTTEDMTGNCPLDRTPLDAANINDLFPTPLIVTNLIDELKVYCLNKERGCEWVGTRWELEHHVTDSCGYTGIRCNGIRADGTTCQITIERRFEDKNSTECVHKIFECEFCNQKLTKINEEKHLEEECLFNYQVCELCGNDTIPQKNMKKHQENCLKMAKFKCPAYEIGCQWSGTNESSLELHLDSNCQLYQFLPTYTKMMEKVNSLTSENEFLQKQINKILDSIIQGKITNLGYSESIEEIDKFSSIEDQDKLMYLNFEVDRLKHEINERLIPFMNKSQVTEQENVVNNLINDNFMMREDMNMQRMMINSLRKQLQFLLFARNRNGVNGSGLMSSLLPTQDDQEMYEFAVSRNSSEERLNLKL</sequence>
<evidence type="ECO:0000313" key="8">
    <source>
        <dbReference type="Proteomes" id="UP000002037"/>
    </source>
</evidence>
<dbReference type="VEuPathDB" id="FungiDB:CTRG_00344"/>
<dbReference type="SUPFAM" id="SSF57850">
    <property type="entry name" value="RING/U-box"/>
    <property type="match status" value="1"/>
</dbReference>
<dbReference type="GO" id="GO:0008270">
    <property type="term" value="F:zinc ion binding"/>
    <property type="evidence" value="ECO:0007669"/>
    <property type="project" value="UniProtKB-KW"/>
</dbReference>
<dbReference type="PANTHER" id="PTHR10131:SF94">
    <property type="entry name" value="TNF RECEPTOR-ASSOCIATED FACTOR 4"/>
    <property type="match status" value="1"/>
</dbReference>
<keyword evidence="1" id="KW-0479">Metal-binding</keyword>
<protein>
    <recommendedName>
        <fullName evidence="6">RING-type domain-containing protein</fullName>
    </recommendedName>
</protein>
<dbReference type="Proteomes" id="UP000002037">
    <property type="component" value="Unassembled WGS sequence"/>
</dbReference>
<evidence type="ECO:0000256" key="5">
    <source>
        <dbReference type="SAM" id="Coils"/>
    </source>
</evidence>
<keyword evidence="5" id="KW-0175">Coiled coil</keyword>
<organism evidence="7 8">
    <name type="scientific">Candida tropicalis (strain ATCC MYA-3404 / T1)</name>
    <name type="common">Yeast</name>
    <dbReference type="NCBI Taxonomy" id="294747"/>
    <lineage>
        <taxon>Eukaryota</taxon>
        <taxon>Fungi</taxon>
        <taxon>Dikarya</taxon>
        <taxon>Ascomycota</taxon>
        <taxon>Saccharomycotina</taxon>
        <taxon>Pichiomycetes</taxon>
        <taxon>Debaryomycetaceae</taxon>
        <taxon>Candida/Lodderomyces clade</taxon>
        <taxon>Candida</taxon>
    </lineage>
</organism>
<accession>C5M2Q5</accession>
<proteinExistence type="predicted"/>
<keyword evidence="8" id="KW-1185">Reference proteome</keyword>
<dbReference type="HOGENOM" id="CLU_019709_1_1_1"/>
<dbReference type="KEGG" id="ctp:CTRG_00344"/>
<keyword evidence="2 4" id="KW-0863">Zinc-finger</keyword>
<gene>
    <name evidence="7" type="ORF">CTRG_00344</name>
</gene>
<dbReference type="OrthoDB" id="1630758at2759"/>
<feature type="domain" description="RING-type" evidence="6">
    <location>
        <begin position="53"/>
        <end position="111"/>
    </location>
</feature>
<dbReference type="AlphaFoldDB" id="C5M2Q5"/>
<dbReference type="Pfam" id="PF13445">
    <property type="entry name" value="zf-RING_UBOX"/>
    <property type="match status" value="1"/>
</dbReference>
<keyword evidence="3" id="KW-0862">Zinc</keyword>
<name>C5M2Q5_CANTT</name>
<evidence type="ECO:0000256" key="4">
    <source>
        <dbReference type="PROSITE-ProRule" id="PRU00175"/>
    </source>
</evidence>
<dbReference type="eggNOG" id="KOG0297">
    <property type="taxonomic scope" value="Eukaryota"/>
</dbReference>
<dbReference type="InterPro" id="IPR027370">
    <property type="entry name" value="Znf-RING_euk"/>
</dbReference>
<evidence type="ECO:0000256" key="1">
    <source>
        <dbReference type="ARBA" id="ARBA00022723"/>
    </source>
</evidence>
<dbReference type="PROSITE" id="PS50089">
    <property type="entry name" value="ZF_RING_2"/>
    <property type="match status" value="1"/>
</dbReference>
<dbReference type="InterPro" id="IPR013083">
    <property type="entry name" value="Znf_RING/FYVE/PHD"/>
</dbReference>
<evidence type="ECO:0000256" key="3">
    <source>
        <dbReference type="ARBA" id="ARBA00022833"/>
    </source>
</evidence>
<dbReference type="EMBL" id="GG692395">
    <property type="protein sequence ID" value="EER35605.1"/>
    <property type="molecule type" value="Genomic_DNA"/>
</dbReference>
<dbReference type="STRING" id="294747.C5M2Q5"/>
<evidence type="ECO:0000259" key="6">
    <source>
        <dbReference type="PROSITE" id="PS50089"/>
    </source>
</evidence>
<evidence type="ECO:0000256" key="2">
    <source>
        <dbReference type="ARBA" id="ARBA00022771"/>
    </source>
</evidence>
<dbReference type="SUPFAM" id="SSF49599">
    <property type="entry name" value="TRAF domain-like"/>
    <property type="match status" value="1"/>
</dbReference>
<evidence type="ECO:0000313" key="7">
    <source>
        <dbReference type="EMBL" id="EER35605.1"/>
    </source>
</evidence>
<reference evidence="7 8" key="1">
    <citation type="journal article" date="2009" name="Nature">
        <title>Evolution of pathogenicity and sexual reproduction in eight Candida genomes.</title>
        <authorList>
            <person name="Butler G."/>
            <person name="Rasmussen M.D."/>
            <person name="Lin M.F."/>
            <person name="Santos M.A."/>
            <person name="Sakthikumar S."/>
            <person name="Munro C.A."/>
            <person name="Rheinbay E."/>
            <person name="Grabherr M."/>
            <person name="Forche A."/>
            <person name="Reedy J.L."/>
            <person name="Agrafioti I."/>
            <person name="Arnaud M.B."/>
            <person name="Bates S."/>
            <person name="Brown A.J."/>
            <person name="Brunke S."/>
            <person name="Costanzo M.C."/>
            <person name="Fitzpatrick D.A."/>
            <person name="de Groot P.W."/>
            <person name="Harris D."/>
            <person name="Hoyer L.L."/>
            <person name="Hube B."/>
            <person name="Klis F.M."/>
            <person name="Kodira C."/>
            <person name="Lennard N."/>
            <person name="Logue M.E."/>
            <person name="Martin R."/>
            <person name="Neiman A.M."/>
            <person name="Nikolaou E."/>
            <person name="Quail M.A."/>
            <person name="Quinn J."/>
            <person name="Santos M.C."/>
            <person name="Schmitzberger F.F."/>
            <person name="Sherlock G."/>
            <person name="Shah P."/>
            <person name="Silverstein K.A."/>
            <person name="Skrzypek M.S."/>
            <person name="Soll D."/>
            <person name="Staggs R."/>
            <person name="Stansfield I."/>
            <person name="Stumpf M.P."/>
            <person name="Sudbery P.E."/>
            <person name="Srikantha T."/>
            <person name="Zeng Q."/>
            <person name="Berman J."/>
            <person name="Berriman M."/>
            <person name="Heitman J."/>
            <person name="Gow N.A."/>
            <person name="Lorenz M.C."/>
            <person name="Birren B.W."/>
            <person name="Kellis M."/>
            <person name="Cuomo C.A."/>
        </authorList>
    </citation>
    <scope>NUCLEOTIDE SEQUENCE [LARGE SCALE GENOMIC DNA]</scope>
    <source>
        <strain evidence="8">ATCC MYA-3404 / T1</strain>
    </source>
</reference>
<dbReference type="SMART" id="SM00184">
    <property type="entry name" value="RING"/>
    <property type="match status" value="1"/>
</dbReference>
<dbReference type="Gene3D" id="3.30.40.10">
    <property type="entry name" value="Zinc/RING finger domain, C3HC4 (zinc finger)"/>
    <property type="match status" value="2"/>
</dbReference>
<dbReference type="InterPro" id="IPR017907">
    <property type="entry name" value="Znf_RING_CS"/>
</dbReference>
<feature type="coiled-coil region" evidence="5">
    <location>
        <begin position="293"/>
        <end position="320"/>
    </location>
</feature>